<sequence length="819" mass="96751">MTHKISILYRPNNFYTDLADFINTYNLENYDLDIYNCTDEDINQQNVIKTDEKIAILIKSIYHDNNGYNCTILDTCIKYNDFDIVEILKHSKNYCLLHFQKFEIPIILTKLVEINNIDILIDYDTEYDDYIICNGVTDNLFYKNFFNKLNTTNLIFASCLNEDISNLDDFRLDGEKSKQYFKIFKLWNSDTNDFPDAAMINIFENTGNDIHLICVLIEEFLKNTPASKRIVEPLINNFEKYNSITPFIVYKKFEIYTIYEYIIGYFLNEPLFMISDIPKWVLTGHNTDIVKYYPCITTEQEVLTLPLLFEKDILLESYNTININTDKINISNKAALYRSGQILTVNSITPLGYSLYDSYKTIISYIYHLNYKNYIIKGLFINFNNYLLGLMQEDNKSYKIIVLNYKNLKLESLSNNFILDRDMEAISLYKNNNELFVLSRNNNNKIFQCKIDLDTLIVHVLHSKNILKSSPFSFNIELKNSIGVKIVDFDLTSKSVYKSFTFYNLPTDHKYFINVLFNPKQKLLEIDDKILYINKFIFLDNKLDNNVEKVADIYFHKSSKNTEIYEKCIELQISLSNNYKECKYFIIQQDEFEKMDCLEISNIIKNRCLIVSLIDETLLKNDKLSTKYTTNESLIKLFLINIVKNKTHVQFIFDKLIHANEYFKRREFMSIDIENIESENNIYDCILGSINKEDNINIKLNDKDASILQLIKSKILKTITPDIYKNILDITKYIIQNNYAIKIAFMDIDSNFIEENNYNNLLHILFKINWLGKIDFNVDINSEEKYNLYILKSKDDMNDVSFRPKSLLYLIKENLLFEI</sequence>
<accession>A0A6C0B4B1</accession>
<reference evidence="1" key="1">
    <citation type="journal article" date="2020" name="Nature">
        <title>Giant virus diversity and host interactions through global metagenomics.</title>
        <authorList>
            <person name="Schulz F."/>
            <person name="Roux S."/>
            <person name="Paez-Espino D."/>
            <person name="Jungbluth S."/>
            <person name="Walsh D.A."/>
            <person name="Denef V.J."/>
            <person name="McMahon K.D."/>
            <person name="Konstantinidis K.T."/>
            <person name="Eloe-Fadrosh E.A."/>
            <person name="Kyrpides N.C."/>
            <person name="Woyke T."/>
        </authorList>
    </citation>
    <scope>NUCLEOTIDE SEQUENCE</scope>
    <source>
        <strain evidence="1">GVMAG-M-3300009422-16</strain>
    </source>
</reference>
<proteinExistence type="predicted"/>
<dbReference type="EMBL" id="MN739059">
    <property type="protein sequence ID" value="QHS86641.1"/>
    <property type="molecule type" value="Genomic_DNA"/>
</dbReference>
<organism evidence="1">
    <name type="scientific">viral metagenome</name>
    <dbReference type="NCBI Taxonomy" id="1070528"/>
    <lineage>
        <taxon>unclassified sequences</taxon>
        <taxon>metagenomes</taxon>
        <taxon>organismal metagenomes</taxon>
    </lineage>
</organism>
<protein>
    <submittedName>
        <fullName evidence="1">Uncharacterized protein</fullName>
    </submittedName>
</protein>
<evidence type="ECO:0000313" key="1">
    <source>
        <dbReference type="EMBL" id="QHS86641.1"/>
    </source>
</evidence>
<name>A0A6C0B4B1_9ZZZZ</name>
<dbReference type="AlphaFoldDB" id="A0A6C0B4B1"/>